<sequence>MKLMSKRQNMSKKTSYICNRNFLQTNFNNKSTNTNAICYQTLSIQKPSEENKEINCHRKLLKTANNNQKYATSKDKFRAHNCHPNNRARLTATTTRRNVTKSLHFNMNALGLKGVAANPKSTECKSCKYSKNYLNGKQLNCHHNLHMYCKCSAKLLNLSQPQQHHRNAEQDFEKSKMLKIYTPNAPCYTHQHECQSYVHVIPLKMDKNLYCHHSHLHVGGNGGGSTIFNKLQLHDKKTSVSSSTQQSKYHHHHDSQLTFLPQVSQHPKQLLGIFEVLPPLFLLKSTSGKFTENHVKYHHSLFESIQHKSFHCCADVHVGGNPKMLQPLPLRHKDDFKLDYDNIFRYCKWQQHRRTSLKRKKSVLISNIWRHSRSFTNFCITSIPMIIKITLRDDRQHQHILAFHYATVKTKTKPSDRDVIFGNACLLLRKHYGWETSRLEWLLQLEEQHQNHHHHHHHQTHRMANQ</sequence>
<evidence type="ECO:0000313" key="1">
    <source>
        <dbReference type="EMBL" id="KNC29815.1"/>
    </source>
</evidence>
<proteinExistence type="predicted"/>
<gene>
    <name evidence="1" type="ORF">FF38_01514</name>
</gene>
<organism evidence="1 2">
    <name type="scientific">Lucilia cuprina</name>
    <name type="common">Green bottle fly</name>
    <name type="synonym">Australian sheep blowfly</name>
    <dbReference type="NCBI Taxonomy" id="7375"/>
    <lineage>
        <taxon>Eukaryota</taxon>
        <taxon>Metazoa</taxon>
        <taxon>Ecdysozoa</taxon>
        <taxon>Arthropoda</taxon>
        <taxon>Hexapoda</taxon>
        <taxon>Insecta</taxon>
        <taxon>Pterygota</taxon>
        <taxon>Neoptera</taxon>
        <taxon>Endopterygota</taxon>
        <taxon>Diptera</taxon>
        <taxon>Brachycera</taxon>
        <taxon>Muscomorpha</taxon>
        <taxon>Oestroidea</taxon>
        <taxon>Calliphoridae</taxon>
        <taxon>Luciliinae</taxon>
        <taxon>Lucilia</taxon>
    </lineage>
</organism>
<protein>
    <submittedName>
        <fullName evidence="1">Uncharacterized protein</fullName>
    </submittedName>
</protein>
<reference evidence="1 2" key="1">
    <citation type="journal article" date="2015" name="Nat. Commun.">
        <title>Lucilia cuprina genome unlocks parasitic fly biology to underpin future interventions.</title>
        <authorList>
            <person name="Anstead C.A."/>
            <person name="Korhonen P.K."/>
            <person name="Young N.D."/>
            <person name="Hall R.S."/>
            <person name="Jex A.R."/>
            <person name="Murali S.C."/>
            <person name="Hughes D.S."/>
            <person name="Lee S.F."/>
            <person name="Perry T."/>
            <person name="Stroehlein A.J."/>
            <person name="Ansell B.R."/>
            <person name="Breugelmans B."/>
            <person name="Hofmann A."/>
            <person name="Qu J."/>
            <person name="Dugan S."/>
            <person name="Lee S.L."/>
            <person name="Chao H."/>
            <person name="Dinh H."/>
            <person name="Han Y."/>
            <person name="Doddapaneni H.V."/>
            <person name="Worley K.C."/>
            <person name="Muzny D.M."/>
            <person name="Ioannidis P."/>
            <person name="Waterhouse R.M."/>
            <person name="Zdobnov E.M."/>
            <person name="James P.J."/>
            <person name="Bagnall N.H."/>
            <person name="Kotze A.C."/>
            <person name="Gibbs R.A."/>
            <person name="Richards S."/>
            <person name="Batterham P."/>
            <person name="Gasser R.B."/>
        </authorList>
    </citation>
    <scope>NUCLEOTIDE SEQUENCE [LARGE SCALE GENOMIC DNA]</scope>
    <source>
        <strain evidence="1 2">LS</strain>
        <tissue evidence="1">Full body</tissue>
    </source>
</reference>
<dbReference type="AlphaFoldDB" id="A0A0L0CC37"/>
<dbReference type="Proteomes" id="UP000037069">
    <property type="component" value="Unassembled WGS sequence"/>
</dbReference>
<keyword evidence="2" id="KW-1185">Reference proteome</keyword>
<dbReference type="EMBL" id="JRES01000623">
    <property type="protein sequence ID" value="KNC29815.1"/>
    <property type="molecule type" value="Genomic_DNA"/>
</dbReference>
<comment type="caution">
    <text evidence="1">The sequence shown here is derived from an EMBL/GenBank/DDBJ whole genome shotgun (WGS) entry which is preliminary data.</text>
</comment>
<accession>A0A0L0CC37</accession>
<evidence type="ECO:0000313" key="2">
    <source>
        <dbReference type="Proteomes" id="UP000037069"/>
    </source>
</evidence>
<name>A0A0L0CC37_LUCCU</name>